<evidence type="ECO:0000256" key="7">
    <source>
        <dbReference type="ARBA" id="ARBA00022989"/>
    </source>
</evidence>
<dbReference type="Gene3D" id="3.40.50.300">
    <property type="entry name" value="P-loop containing nucleotide triphosphate hydrolases"/>
    <property type="match status" value="1"/>
</dbReference>
<keyword evidence="3" id="KW-1003">Cell membrane</keyword>
<dbReference type="InterPro" id="IPR027417">
    <property type="entry name" value="P-loop_NTPase"/>
</dbReference>
<evidence type="ECO:0000313" key="12">
    <source>
        <dbReference type="EMBL" id="ASW44182.1"/>
    </source>
</evidence>
<dbReference type="CDD" id="cd18548">
    <property type="entry name" value="ABC_6TM_Tm287_like"/>
    <property type="match status" value="1"/>
</dbReference>
<accession>A0A343JF74</accession>
<organism evidence="12 13">
    <name type="scientific">Clostridium isatidis</name>
    <dbReference type="NCBI Taxonomy" id="182773"/>
    <lineage>
        <taxon>Bacteria</taxon>
        <taxon>Bacillati</taxon>
        <taxon>Bacillota</taxon>
        <taxon>Clostridia</taxon>
        <taxon>Eubacteriales</taxon>
        <taxon>Clostridiaceae</taxon>
        <taxon>Clostridium</taxon>
    </lineage>
</organism>
<evidence type="ECO:0000313" key="13">
    <source>
        <dbReference type="Proteomes" id="UP000264883"/>
    </source>
</evidence>
<dbReference type="SUPFAM" id="SSF90123">
    <property type="entry name" value="ABC transporter transmembrane region"/>
    <property type="match status" value="1"/>
</dbReference>
<feature type="domain" description="ABC transmembrane type-1" evidence="11">
    <location>
        <begin position="17"/>
        <end position="299"/>
    </location>
</feature>
<keyword evidence="6" id="KW-0067">ATP-binding</keyword>
<dbReference type="GO" id="GO:0005524">
    <property type="term" value="F:ATP binding"/>
    <property type="evidence" value="ECO:0007669"/>
    <property type="project" value="UniProtKB-KW"/>
</dbReference>
<feature type="transmembrane region" description="Helical" evidence="9">
    <location>
        <begin position="230"/>
        <end position="258"/>
    </location>
</feature>
<dbReference type="FunFam" id="3.40.50.300:FF:000221">
    <property type="entry name" value="Multidrug ABC transporter ATP-binding protein"/>
    <property type="match status" value="1"/>
</dbReference>
<evidence type="ECO:0000259" key="10">
    <source>
        <dbReference type="PROSITE" id="PS50893"/>
    </source>
</evidence>
<reference evidence="12 13" key="1">
    <citation type="submission" date="2016-08" db="EMBL/GenBank/DDBJ databases">
        <title>Complete Genome Sequence Of The Indigo Reducing Clostridium isatidis DSM15098.</title>
        <authorList>
            <person name="Little G.T."/>
            <person name="Minton N.P."/>
        </authorList>
    </citation>
    <scope>NUCLEOTIDE SEQUENCE [LARGE SCALE GENOMIC DNA]</scope>
    <source>
        <strain evidence="12 13">DSM 15098</strain>
    </source>
</reference>
<keyword evidence="2" id="KW-0813">Transport</keyword>
<dbReference type="PROSITE" id="PS50893">
    <property type="entry name" value="ABC_TRANSPORTER_2"/>
    <property type="match status" value="1"/>
</dbReference>
<evidence type="ECO:0000256" key="9">
    <source>
        <dbReference type="SAM" id="Phobius"/>
    </source>
</evidence>
<dbReference type="SUPFAM" id="SSF52540">
    <property type="entry name" value="P-loop containing nucleoside triphosphate hydrolases"/>
    <property type="match status" value="1"/>
</dbReference>
<dbReference type="PROSITE" id="PS00211">
    <property type="entry name" value="ABC_TRANSPORTER_1"/>
    <property type="match status" value="1"/>
</dbReference>
<dbReference type="InterPro" id="IPR039421">
    <property type="entry name" value="Type_1_exporter"/>
</dbReference>
<dbReference type="EMBL" id="CP016786">
    <property type="protein sequence ID" value="ASW44182.1"/>
    <property type="molecule type" value="Genomic_DNA"/>
</dbReference>
<dbReference type="OrthoDB" id="9762778at2"/>
<evidence type="ECO:0000256" key="8">
    <source>
        <dbReference type="ARBA" id="ARBA00023136"/>
    </source>
</evidence>
<feature type="transmembrane region" description="Helical" evidence="9">
    <location>
        <begin position="273"/>
        <end position="294"/>
    </location>
</feature>
<dbReference type="Pfam" id="PF00005">
    <property type="entry name" value="ABC_tran"/>
    <property type="match status" value="1"/>
</dbReference>
<dbReference type="GO" id="GO:0005886">
    <property type="term" value="C:plasma membrane"/>
    <property type="evidence" value="ECO:0007669"/>
    <property type="project" value="UniProtKB-SubCell"/>
</dbReference>
<dbReference type="InterPro" id="IPR011527">
    <property type="entry name" value="ABC1_TM_dom"/>
</dbReference>
<evidence type="ECO:0000256" key="5">
    <source>
        <dbReference type="ARBA" id="ARBA00022741"/>
    </source>
</evidence>
<evidence type="ECO:0000256" key="4">
    <source>
        <dbReference type="ARBA" id="ARBA00022692"/>
    </source>
</evidence>
<dbReference type="InterPro" id="IPR003593">
    <property type="entry name" value="AAA+_ATPase"/>
</dbReference>
<protein>
    <submittedName>
        <fullName evidence="12">ABC transporter</fullName>
    </submittedName>
</protein>
<dbReference type="InterPro" id="IPR036640">
    <property type="entry name" value="ABC1_TM_sf"/>
</dbReference>
<evidence type="ECO:0000256" key="3">
    <source>
        <dbReference type="ARBA" id="ARBA00022475"/>
    </source>
</evidence>
<dbReference type="PANTHER" id="PTHR43394:SF1">
    <property type="entry name" value="ATP-BINDING CASSETTE SUB-FAMILY B MEMBER 10, MITOCHONDRIAL"/>
    <property type="match status" value="1"/>
</dbReference>
<keyword evidence="5" id="KW-0547">Nucleotide-binding</keyword>
<dbReference type="KEGG" id="cia:BEN51_12155"/>
<feature type="domain" description="ABC transporter" evidence="10">
    <location>
        <begin position="332"/>
        <end position="567"/>
    </location>
</feature>
<keyword evidence="7 9" id="KW-1133">Transmembrane helix</keyword>
<dbReference type="Proteomes" id="UP000264883">
    <property type="component" value="Chromosome"/>
</dbReference>
<keyword evidence="13" id="KW-1185">Reference proteome</keyword>
<dbReference type="AlphaFoldDB" id="A0A343JF74"/>
<evidence type="ECO:0000256" key="2">
    <source>
        <dbReference type="ARBA" id="ARBA00022448"/>
    </source>
</evidence>
<dbReference type="SMART" id="SM00382">
    <property type="entry name" value="AAA"/>
    <property type="match status" value="1"/>
</dbReference>
<dbReference type="GO" id="GO:0015421">
    <property type="term" value="F:ABC-type oligopeptide transporter activity"/>
    <property type="evidence" value="ECO:0007669"/>
    <property type="project" value="TreeGrafter"/>
</dbReference>
<feature type="transmembrane region" description="Helical" evidence="9">
    <location>
        <begin position="134"/>
        <end position="153"/>
    </location>
</feature>
<keyword evidence="8 9" id="KW-0472">Membrane</keyword>
<dbReference type="InterPro" id="IPR017871">
    <property type="entry name" value="ABC_transporter-like_CS"/>
</dbReference>
<evidence type="ECO:0000256" key="6">
    <source>
        <dbReference type="ARBA" id="ARBA00022840"/>
    </source>
</evidence>
<dbReference type="InterPro" id="IPR003439">
    <property type="entry name" value="ABC_transporter-like_ATP-bd"/>
</dbReference>
<dbReference type="PROSITE" id="PS50929">
    <property type="entry name" value="ABC_TM1F"/>
    <property type="match status" value="1"/>
</dbReference>
<dbReference type="PANTHER" id="PTHR43394">
    <property type="entry name" value="ATP-DEPENDENT PERMEASE MDL1, MITOCHONDRIAL"/>
    <property type="match status" value="1"/>
</dbReference>
<evidence type="ECO:0000256" key="1">
    <source>
        <dbReference type="ARBA" id="ARBA00004651"/>
    </source>
</evidence>
<keyword evidence="4 9" id="KW-0812">Transmembrane</keyword>
<name>A0A343JF74_9CLOT</name>
<proteinExistence type="predicted"/>
<gene>
    <name evidence="12" type="ORF">BEN51_12155</name>
</gene>
<comment type="subcellular location">
    <subcellularLocation>
        <location evidence="1">Cell membrane</location>
        <topology evidence="1">Multi-pass membrane protein</topology>
    </subcellularLocation>
</comment>
<feature type="transmembrane region" description="Helical" evidence="9">
    <location>
        <begin position="53"/>
        <end position="73"/>
    </location>
</feature>
<feature type="transmembrane region" description="Helical" evidence="9">
    <location>
        <begin position="159"/>
        <end position="178"/>
    </location>
</feature>
<evidence type="ECO:0000259" key="11">
    <source>
        <dbReference type="PROSITE" id="PS50929"/>
    </source>
</evidence>
<dbReference type="Gene3D" id="1.20.1560.10">
    <property type="entry name" value="ABC transporter type 1, transmembrane domain"/>
    <property type="match status" value="1"/>
</dbReference>
<dbReference type="GO" id="GO:0016887">
    <property type="term" value="F:ATP hydrolysis activity"/>
    <property type="evidence" value="ECO:0007669"/>
    <property type="project" value="InterPro"/>
</dbReference>
<dbReference type="Pfam" id="PF00664">
    <property type="entry name" value="ABC_membrane"/>
    <property type="match status" value="1"/>
</dbReference>
<sequence length="575" mass="64211">MLKKLLPYMKKYKVFAILSPILMILEVLADIVIPYLMSLIVDIGIVNRDINYIVRLGIIMIISALLGMTFGVMSSHYGARAGYGFAAEIRAEIFRKIQAFSFANLDKFSVSSLITRLTNDCNTLGQVAMMSLRMAIRAPFLLLFALIMAFNINASLAKIFMVVLPLTAIIIAVVMIKARPLFRMLQTKIDRVNAIIQENLIGIRVVKSFNRQKHEEKRFKERNDSVRDTAIKAVSLVVTLMPAFNLMVFSTIIAVLWFGGQKVTAGTMGSGELISFITYIIQVLMALMLMSFFLMQLMRGIASGGRIIEVLETESEIKEILEPVKELKDGAISFKNVNFVYPGSKERTLRDINFNIKSGEVLGIIGSTGSSKSTLVQLIPRLYDVTEGEVIVGGLNVKNYDIKALRNQVAFVLQKNTLFSGTIRENMKWGNENATDEEIINALKQAQAWEFVSKYEDGLDHRVEQGGDNFSGGQKQRLSIARALLKSPKILILDDSTSAVDMTTDAKIQRAFKEELGHITTIIIAQRISSIQHADRIIVMNEGEIEALGDHETLMKVSPIYKEIYESQKKGVVGE</sequence>